<dbReference type="GO" id="GO:0003723">
    <property type="term" value="F:RNA binding"/>
    <property type="evidence" value="ECO:0007669"/>
    <property type="project" value="UniProtKB-KW"/>
</dbReference>
<reference evidence="8" key="1">
    <citation type="journal article" date="2019" name="Nat. Commun.">
        <title>Expansion of phycobilisome linker gene families in mesophilic red algae.</title>
        <authorList>
            <person name="Lee J."/>
            <person name="Kim D."/>
            <person name="Bhattacharya D."/>
            <person name="Yoon H.S."/>
        </authorList>
    </citation>
    <scope>NUCLEOTIDE SEQUENCE [LARGE SCALE GENOMIC DNA]</scope>
    <source>
        <strain evidence="8">CCMP 1328</strain>
    </source>
</reference>
<organism evidence="7 8">
    <name type="scientific">Porphyridium purpureum</name>
    <name type="common">Red alga</name>
    <name type="synonym">Porphyridium cruentum</name>
    <dbReference type="NCBI Taxonomy" id="35688"/>
    <lineage>
        <taxon>Eukaryota</taxon>
        <taxon>Rhodophyta</taxon>
        <taxon>Bangiophyceae</taxon>
        <taxon>Porphyridiales</taxon>
        <taxon>Porphyridiaceae</taxon>
        <taxon>Porphyridium</taxon>
    </lineage>
</organism>
<sequence length="567" mass="63466">MEFKTPVIHDNPQGFGPPLDLYPDRFVSMPYAPFSKSDRLGRAADWFSTQGARYPYQSGGGEAGDEVGDDGGSFTTVDQRVVSSQQDRRFGGARGGKFGPATGGRVAQFSSNRKLMDERGEMQNRRGDGRNRGGFRGGFRGGGYRGGFRGGWRDGGRWEDRLPQNMKEASVTVGDDWEFVAEISYTMLSKARYEKVVEGKDLLSMGKVNYYDKNIDRVNTRAPRMVEKFPDREFHYVTTTDDPIIRKLASQGEGNIFATSSIISLLMTAPRSSFSWDIVVQRVGDKLFFDKREGSMIDFLTVGENNMELLMDERNVSPTSMNNPRAMSLEATALNQNFSQSVLRKDGACVAFPDGPDPLREDEEGQEQGSSHAANIGYKYRKWEFPDNMNVVVRCEVDAALEGTDRPLMVSVKSLCEHPDSKSQWRTKLDAQRGAIFATEIKNNAGKLARFTAGALLADVDQIKFGFCTRANPKVNTSHQLLSTQTYKPREFAAQIALTPANMWGVFIHMVRLCYRYMEPASKAVILKDPNEPIVRMYRVPEDAFDEESDDEEEQGEGHASRGVDEE</sequence>
<keyword evidence="8" id="KW-1185">Reference proteome</keyword>
<evidence type="ECO:0000313" key="7">
    <source>
        <dbReference type="EMBL" id="KAA8492365.1"/>
    </source>
</evidence>
<evidence type="ECO:0000256" key="1">
    <source>
        <dbReference type="ARBA" id="ARBA00022490"/>
    </source>
</evidence>
<keyword evidence="4" id="KW-0648">Protein biosynthesis</keyword>
<dbReference type="InterPro" id="IPR007783">
    <property type="entry name" value="eIF3d"/>
</dbReference>
<protein>
    <submittedName>
        <fullName evidence="7">Eukaryotic translation initiation factor 3 subunit D</fullName>
    </submittedName>
</protein>
<dbReference type="EMBL" id="VRMN01000018">
    <property type="protein sequence ID" value="KAA8490901.1"/>
    <property type="molecule type" value="Genomic_DNA"/>
</dbReference>
<dbReference type="PANTHER" id="PTHR12399">
    <property type="entry name" value="EUKARYOTIC TRANSLATION INITIATION FACTOR 3 SUBUNIT 7"/>
    <property type="match status" value="1"/>
</dbReference>
<feature type="region of interest" description="Disordered" evidence="5">
    <location>
        <begin position="86"/>
        <end position="105"/>
    </location>
</feature>
<evidence type="ECO:0000256" key="3">
    <source>
        <dbReference type="ARBA" id="ARBA00022884"/>
    </source>
</evidence>
<feature type="compositionally biased region" description="Acidic residues" evidence="5">
    <location>
        <begin position="543"/>
        <end position="555"/>
    </location>
</feature>
<keyword evidence="2 7" id="KW-0396">Initiation factor</keyword>
<keyword evidence="1" id="KW-0963">Cytoplasm</keyword>
<dbReference type="OrthoDB" id="16538at2759"/>
<feature type="compositionally biased region" description="Basic and acidic residues" evidence="5">
    <location>
        <begin position="556"/>
        <end position="567"/>
    </location>
</feature>
<comment type="caution">
    <text evidence="7">The sequence shown here is derived from an EMBL/GenBank/DDBJ whole genome shotgun (WGS) entry which is preliminary data.</text>
</comment>
<dbReference type="GO" id="GO:0005852">
    <property type="term" value="C:eukaryotic translation initiation factor 3 complex"/>
    <property type="evidence" value="ECO:0007669"/>
    <property type="project" value="InterPro"/>
</dbReference>
<gene>
    <name evidence="6" type="ORF">FVE85_1348</name>
    <name evidence="7" type="ORF">FVE85_7872</name>
</gene>
<evidence type="ECO:0000256" key="4">
    <source>
        <dbReference type="ARBA" id="ARBA00022917"/>
    </source>
</evidence>
<dbReference type="AlphaFoldDB" id="A0A5J4YMI6"/>
<proteinExistence type="predicted"/>
<keyword evidence="3" id="KW-0694">RNA-binding</keyword>
<reference evidence="7" key="2">
    <citation type="submission" date="2019-09" db="EMBL/GenBank/DDBJ databases">
        <title>Expansion of phycobilisome linker gene families in mesophilic red algae.</title>
        <authorList>
            <person name="Lee J."/>
        </authorList>
    </citation>
    <scope>NUCLEOTIDE SEQUENCE [LARGE SCALE GENOMIC DNA]</scope>
    <source>
        <strain evidence="7">CCMP 1328</strain>
        <tissue evidence="7">Unicellular</tissue>
    </source>
</reference>
<dbReference type="PANTHER" id="PTHR12399:SF0">
    <property type="entry name" value="EUKARYOTIC TRANSLATION INITIATION FACTOR 3 SUBUNIT D"/>
    <property type="match status" value="1"/>
</dbReference>
<feature type="compositionally biased region" description="Gly residues" evidence="5">
    <location>
        <begin position="92"/>
        <end position="102"/>
    </location>
</feature>
<dbReference type="Pfam" id="PF05091">
    <property type="entry name" value="eIF-3_zeta"/>
    <property type="match status" value="1"/>
</dbReference>
<evidence type="ECO:0000256" key="2">
    <source>
        <dbReference type="ARBA" id="ARBA00022540"/>
    </source>
</evidence>
<feature type="region of interest" description="Disordered" evidence="5">
    <location>
        <begin position="540"/>
        <end position="567"/>
    </location>
</feature>
<accession>A0A5J4YMI6</accession>
<evidence type="ECO:0000313" key="8">
    <source>
        <dbReference type="Proteomes" id="UP000324585"/>
    </source>
</evidence>
<evidence type="ECO:0000313" key="6">
    <source>
        <dbReference type="EMBL" id="KAA8490901.1"/>
    </source>
</evidence>
<dbReference type="PIRSF" id="PIRSF016281">
    <property type="entry name" value="EIF-3_zeta"/>
    <property type="match status" value="1"/>
</dbReference>
<dbReference type="OMA" id="FMDKRDN"/>
<dbReference type="EMBL" id="VRMN01000009">
    <property type="protein sequence ID" value="KAA8492365.1"/>
    <property type="molecule type" value="Genomic_DNA"/>
</dbReference>
<dbReference type="GO" id="GO:0003743">
    <property type="term" value="F:translation initiation factor activity"/>
    <property type="evidence" value="ECO:0007669"/>
    <property type="project" value="UniProtKB-KW"/>
</dbReference>
<name>A0A5J4YMI6_PORPP</name>
<dbReference type="Proteomes" id="UP000324585">
    <property type="component" value="Unassembled WGS sequence"/>
</dbReference>
<evidence type="ECO:0000256" key="5">
    <source>
        <dbReference type="SAM" id="MobiDB-lite"/>
    </source>
</evidence>